<dbReference type="InterPro" id="IPR002168">
    <property type="entry name" value="Lipase_GDXG_HIS_AS"/>
</dbReference>
<feature type="domain" description="Alpha/beta hydrolase fold-3" evidence="3">
    <location>
        <begin position="92"/>
        <end position="308"/>
    </location>
</feature>
<keyword evidence="5" id="KW-1185">Reference proteome</keyword>
<name>A0AAD7VH37_QUISA</name>
<dbReference type="PANTHER" id="PTHR23024:SF609">
    <property type="entry name" value="CARBOXYLESTERASE 18-RELATED"/>
    <property type="match status" value="1"/>
</dbReference>
<evidence type="ECO:0000313" key="5">
    <source>
        <dbReference type="Proteomes" id="UP001163823"/>
    </source>
</evidence>
<dbReference type="KEGG" id="qsa:O6P43_005445"/>
<keyword evidence="2 4" id="KW-0378">Hydrolase</keyword>
<dbReference type="PANTHER" id="PTHR23024">
    <property type="entry name" value="ARYLACETAMIDE DEACETYLASE"/>
    <property type="match status" value="1"/>
</dbReference>
<organism evidence="4 5">
    <name type="scientific">Quillaja saponaria</name>
    <name type="common">Soap bark tree</name>
    <dbReference type="NCBI Taxonomy" id="32244"/>
    <lineage>
        <taxon>Eukaryota</taxon>
        <taxon>Viridiplantae</taxon>
        <taxon>Streptophyta</taxon>
        <taxon>Embryophyta</taxon>
        <taxon>Tracheophyta</taxon>
        <taxon>Spermatophyta</taxon>
        <taxon>Magnoliopsida</taxon>
        <taxon>eudicotyledons</taxon>
        <taxon>Gunneridae</taxon>
        <taxon>Pentapetalae</taxon>
        <taxon>rosids</taxon>
        <taxon>fabids</taxon>
        <taxon>Fabales</taxon>
        <taxon>Quillajaceae</taxon>
        <taxon>Quillaja</taxon>
    </lineage>
</organism>
<dbReference type="InterPro" id="IPR050466">
    <property type="entry name" value="Carboxylest/Gibb_receptor"/>
</dbReference>
<dbReference type="InterPro" id="IPR013094">
    <property type="entry name" value="AB_hydrolase_3"/>
</dbReference>
<dbReference type="EMBL" id="JARAOO010000003">
    <property type="protein sequence ID" value="KAJ7975533.1"/>
    <property type="molecule type" value="Genomic_DNA"/>
</dbReference>
<dbReference type="Pfam" id="PF07859">
    <property type="entry name" value="Abhydrolase_3"/>
    <property type="match status" value="1"/>
</dbReference>
<dbReference type="GO" id="GO:0009860">
    <property type="term" value="P:pollen tube growth"/>
    <property type="evidence" value="ECO:0007669"/>
    <property type="project" value="TreeGrafter"/>
</dbReference>
<sequence>MEKFKSSGMQMPTIPWKTRLSIFYLSTIIKASRRSDCTVNRRLFNFLDIKSGPNPSPINGIKSTDIIVDPNRKLWFRLYIPTATTSTSLPVVIYFHGGGFAFLSPASFAYDAVCRRFASELPAIVVSVNYRLGPEHRYPSQFDDGFDVLKFLDENHDVLPQIADVSKCFLSGDSAGGNIIHHLAVRVYREGFRVVKIIGLLSIQPFFGGEERTESEIRLDGVPFVSLYHTDWFWKVFLPDGSDRDHQAVNITGPNAIDISGLDYPDTLIFVSGFDPMQEWQRRYYEWLRKSGKEAQLIEYPNAIHGFYLFPELPDSSQFISHVKEFVAKTCPT</sequence>
<dbReference type="GO" id="GO:0052689">
    <property type="term" value="F:carboxylic ester hydrolase activity"/>
    <property type="evidence" value="ECO:0007669"/>
    <property type="project" value="TreeGrafter"/>
</dbReference>
<reference evidence="4" key="1">
    <citation type="journal article" date="2023" name="Science">
        <title>Elucidation of the pathway for biosynthesis of saponin adjuvants from the soapbark tree.</title>
        <authorList>
            <person name="Reed J."/>
            <person name="Orme A."/>
            <person name="El-Demerdash A."/>
            <person name="Owen C."/>
            <person name="Martin L.B.B."/>
            <person name="Misra R.C."/>
            <person name="Kikuchi S."/>
            <person name="Rejzek M."/>
            <person name="Martin A.C."/>
            <person name="Harkess A."/>
            <person name="Leebens-Mack J."/>
            <person name="Louveau T."/>
            <person name="Stephenson M.J."/>
            <person name="Osbourn A."/>
        </authorList>
    </citation>
    <scope>NUCLEOTIDE SEQUENCE</scope>
    <source>
        <strain evidence="4">S10</strain>
    </source>
</reference>
<gene>
    <name evidence="4" type="ORF">O6P43_005445</name>
</gene>
<dbReference type="Gene3D" id="3.40.50.1820">
    <property type="entry name" value="alpha/beta hydrolase"/>
    <property type="match status" value="1"/>
</dbReference>
<dbReference type="Proteomes" id="UP001163823">
    <property type="component" value="Chromosome 3"/>
</dbReference>
<comment type="similarity">
    <text evidence="1">Belongs to the 'GDXG' lipolytic enzyme family.</text>
</comment>
<accession>A0AAD7VH37</accession>
<dbReference type="AlphaFoldDB" id="A0AAD7VH37"/>
<evidence type="ECO:0000259" key="3">
    <source>
        <dbReference type="Pfam" id="PF07859"/>
    </source>
</evidence>
<dbReference type="PROSITE" id="PS01173">
    <property type="entry name" value="LIPASE_GDXG_HIS"/>
    <property type="match status" value="1"/>
</dbReference>
<dbReference type="SUPFAM" id="SSF53474">
    <property type="entry name" value="alpha/beta-Hydrolases"/>
    <property type="match status" value="1"/>
</dbReference>
<evidence type="ECO:0000256" key="1">
    <source>
        <dbReference type="ARBA" id="ARBA00010515"/>
    </source>
</evidence>
<proteinExistence type="inferred from homology"/>
<evidence type="ECO:0000256" key="2">
    <source>
        <dbReference type="ARBA" id="ARBA00022801"/>
    </source>
</evidence>
<comment type="caution">
    <text evidence="4">The sequence shown here is derived from an EMBL/GenBank/DDBJ whole genome shotgun (WGS) entry which is preliminary data.</text>
</comment>
<protein>
    <submittedName>
        <fullName evidence="4">Alpha/beta hydrolase-3</fullName>
    </submittedName>
</protein>
<evidence type="ECO:0000313" key="4">
    <source>
        <dbReference type="EMBL" id="KAJ7975533.1"/>
    </source>
</evidence>
<dbReference type="InterPro" id="IPR029058">
    <property type="entry name" value="AB_hydrolase_fold"/>
</dbReference>